<sequence>MVNQDSQASQVQHKVIIKAEQLAFRYPSNDFPSIDNVTVTLKKGKCTGIIGPNGAGKSTLISLLCGLLTPEKGQLTYYVDDESSQAKSTLLTKATNSQAFIEQHIALIPQEYAFYPELTVKQNLQYFIAISERKRDKQASILAASLAQCQLTHVANKKAASLSGGYKRRLNIAIALSKSPDIIFLDEPTVGIDPVSRQEIIDLLKTLKAQGKSLVYTSHMLNEVEQLCDDIILLEQGKALAVSDLTSSNMMITVSFLAHPNTEMLRKQLQVLLPDIDTAQTQLNIKIADISQLNAIFTCLAQNMLVIKQLHFSQNSIDQLYFSVYHSKQATQDGAC</sequence>
<protein>
    <submittedName>
        <fullName evidence="4">ABC transporter ATP-binding protein</fullName>
    </submittedName>
</protein>
<evidence type="ECO:0000256" key="2">
    <source>
        <dbReference type="ARBA" id="ARBA00022840"/>
    </source>
</evidence>
<dbReference type="RefSeq" id="WP_140605751.1">
    <property type="nucleotide sequence ID" value="NZ_SAWY01000041.1"/>
</dbReference>
<dbReference type="PANTHER" id="PTHR43582:SF2">
    <property type="entry name" value="LINEARMYCIN RESISTANCE ATP-BINDING PROTEIN LNRL"/>
    <property type="match status" value="1"/>
</dbReference>
<dbReference type="InterPro" id="IPR003439">
    <property type="entry name" value="ABC_transporter-like_ATP-bd"/>
</dbReference>
<dbReference type="AlphaFoldDB" id="A0A502KQD1"/>
<dbReference type="Pfam" id="PF00005">
    <property type="entry name" value="ABC_tran"/>
    <property type="match status" value="1"/>
</dbReference>
<dbReference type="SUPFAM" id="SSF52540">
    <property type="entry name" value="P-loop containing nucleoside triphosphate hydrolases"/>
    <property type="match status" value="1"/>
</dbReference>
<dbReference type="Gene3D" id="3.40.50.300">
    <property type="entry name" value="P-loop containing nucleotide triphosphate hydrolases"/>
    <property type="match status" value="1"/>
</dbReference>
<proteinExistence type="predicted"/>
<dbReference type="PANTHER" id="PTHR43582">
    <property type="entry name" value="LINEARMYCIN RESISTANCE ATP-BINDING PROTEIN LNRL"/>
    <property type="match status" value="1"/>
</dbReference>
<dbReference type="InterPro" id="IPR003593">
    <property type="entry name" value="AAA+_ATPase"/>
</dbReference>
<dbReference type="OrthoDB" id="9775490at2"/>
<organism evidence="4 5">
    <name type="scientific">Litorilituus lipolyticus</name>
    <dbReference type="NCBI Taxonomy" id="2491017"/>
    <lineage>
        <taxon>Bacteria</taxon>
        <taxon>Pseudomonadati</taxon>
        <taxon>Pseudomonadota</taxon>
        <taxon>Gammaproteobacteria</taxon>
        <taxon>Alteromonadales</taxon>
        <taxon>Colwelliaceae</taxon>
        <taxon>Litorilituus</taxon>
    </lineage>
</organism>
<comment type="caution">
    <text evidence="4">The sequence shown here is derived from an EMBL/GenBank/DDBJ whole genome shotgun (WGS) entry which is preliminary data.</text>
</comment>
<keyword evidence="1" id="KW-0547">Nucleotide-binding</keyword>
<feature type="domain" description="ABC transporter" evidence="3">
    <location>
        <begin position="17"/>
        <end position="261"/>
    </location>
</feature>
<name>A0A502KQD1_9GAMM</name>
<dbReference type="GO" id="GO:0016887">
    <property type="term" value="F:ATP hydrolysis activity"/>
    <property type="evidence" value="ECO:0007669"/>
    <property type="project" value="InterPro"/>
</dbReference>
<dbReference type="CDD" id="cd03230">
    <property type="entry name" value="ABC_DR_subfamily_A"/>
    <property type="match status" value="1"/>
</dbReference>
<dbReference type="SMART" id="SM00382">
    <property type="entry name" value="AAA"/>
    <property type="match status" value="1"/>
</dbReference>
<dbReference type="InterPro" id="IPR027417">
    <property type="entry name" value="P-loop_NTPase"/>
</dbReference>
<evidence type="ECO:0000313" key="4">
    <source>
        <dbReference type="EMBL" id="TPH12221.1"/>
    </source>
</evidence>
<evidence type="ECO:0000313" key="5">
    <source>
        <dbReference type="Proteomes" id="UP000315303"/>
    </source>
</evidence>
<accession>A0A502KQD1</accession>
<reference evidence="4 5" key="1">
    <citation type="submission" date="2019-01" db="EMBL/GenBank/DDBJ databases">
        <title>Litorilituus lipolytica sp. nov., isolated from intertidal sand of the Yellow Sea in China.</title>
        <authorList>
            <person name="Liu A."/>
        </authorList>
    </citation>
    <scope>NUCLEOTIDE SEQUENCE [LARGE SCALE GENOMIC DNA]</scope>
    <source>
        <strain evidence="4 5">RZ04</strain>
    </source>
</reference>
<dbReference type="GO" id="GO:0005524">
    <property type="term" value="F:ATP binding"/>
    <property type="evidence" value="ECO:0007669"/>
    <property type="project" value="UniProtKB-KW"/>
</dbReference>
<keyword evidence="5" id="KW-1185">Reference proteome</keyword>
<dbReference type="EMBL" id="SAWY01000041">
    <property type="protein sequence ID" value="TPH12221.1"/>
    <property type="molecule type" value="Genomic_DNA"/>
</dbReference>
<evidence type="ECO:0000256" key="1">
    <source>
        <dbReference type="ARBA" id="ARBA00022741"/>
    </source>
</evidence>
<dbReference type="PROSITE" id="PS50893">
    <property type="entry name" value="ABC_TRANSPORTER_2"/>
    <property type="match status" value="1"/>
</dbReference>
<keyword evidence="2 4" id="KW-0067">ATP-binding</keyword>
<evidence type="ECO:0000259" key="3">
    <source>
        <dbReference type="PROSITE" id="PS50893"/>
    </source>
</evidence>
<gene>
    <name evidence="4" type="ORF">EPA86_17920</name>
</gene>
<dbReference type="Proteomes" id="UP000315303">
    <property type="component" value="Unassembled WGS sequence"/>
</dbReference>